<accession>A0A9N8YS24</accession>
<keyword evidence="3" id="KW-1185">Reference proteome</keyword>
<proteinExistence type="predicted"/>
<reference evidence="2" key="1">
    <citation type="submission" date="2021-06" db="EMBL/GenBank/DDBJ databases">
        <authorList>
            <person name="Kallberg Y."/>
            <person name="Tangrot J."/>
            <person name="Rosling A."/>
        </authorList>
    </citation>
    <scope>NUCLEOTIDE SEQUENCE</scope>
    <source>
        <strain evidence="2">UK204</strain>
    </source>
</reference>
<evidence type="ECO:0000256" key="1">
    <source>
        <dbReference type="SAM" id="MobiDB-lite"/>
    </source>
</evidence>
<organism evidence="2 3">
    <name type="scientific">Funneliformis caledonium</name>
    <dbReference type="NCBI Taxonomy" id="1117310"/>
    <lineage>
        <taxon>Eukaryota</taxon>
        <taxon>Fungi</taxon>
        <taxon>Fungi incertae sedis</taxon>
        <taxon>Mucoromycota</taxon>
        <taxon>Glomeromycotina</taxon>
        <taxon>Glomeromycetes</taxon>
        <taxon>Glomerales</taxon>
        <taxon>Glomeraceae</taxon>
        <taxon>Funneliformis</taxon>
    </lineage>
</organism>
<feature type="region of interest" description="Disordered" evidence="1">
    <location>
        <begin position="34"/>
        <end position="56"/>
    </location>
</feature>
<gene>
    <name evidence="2" type="ORF">FCALED_LOCUS668</name>
</gene>
<evidence type="ECO:0000313" key="2">
    <source>
        <dbReference type="EMBL" id="CAG8442706.1"/>
    </source>
</evidence>
<name>A0A9N8YS24_9GLOM</name>
<evidence type="ECO:0000313" key="3">
    <source>
        <dbReference type="Proteomes" id="UP000789570"/>
    </source>
</evidence>
<dbReference type="Proteomes" id="UP000789570">
    <property type="component" value="Unassembled WGS sequence"/>
</dbReference>
<dbReference type="AlphaFoldDB" id="A0A9N8YS24"/>
<protein>
    <submittedName>
        <fullName evidence="2">3360_t:CDS:1</fullName>
    </submittedName>
</protein>
<dbReference type="EMBL" id="CAJVPQ010000069">
    <property type="protein sequence ID" value="CAG8442706.1"/>
    <property type="molecule type" value="Genomic_DNA"/>
</dbReference>
<comment type="caution">
    <text evidence="2">The sequence shown here is derived from an EMBL/GenBank/DDBJ whole genome shotgun (WGS) entry which is preliminary data.</text>
</comment>
<sequence length="56" mass="6422">MFQRVEKPFMKYIGFAFLNVTNCLTINKADSDIEGSPKYQDMHSSDEAEFSTARIV</sequence>